<evidence type="ECO:0000313" key="2">
    <source>
        <dbReference type="Proteomes" id="UP001519460"/>
    </source>
</evidence>
<organism evidence="1 2">
    <name type="scientific">Batillaria attramentaria</name>
    <dbReference type="NCBI Taxonomy" id="370345"/>
    <lineage>
        <taxon>Eukaryota</taxon>
        <taxon>Metazoa</taxon>
        <taxon>Spiralia</taxon>
        <taxon>Lophotrochozoa</taxon>
        <taxon>Mollusca</taxon>
        <taxon>Gastropoda</taxon>
        <taxon>Caenogastropoda</taxon>
        <taxon>Sorbeoconcha</taxon>
        <taxon>Cerithioidea</taxon>
        <taxon>Batillariidae</taxon>
        <taxon>Batillaria</taxon>
    </lineage>
</organism>
<name>A0ABD0KPZ2_9CAEN</name>
<dbReference type="AlphaFoldDB" id="A0ABD0KPZ2"/>
<sequence length="136" mass="15037">EVKSHLQAKQCQFTWNLPTGPIIKSIEYCPKLSYGPTDAVIDGKSTHSTDEGSKDIDLSCGSTQAYPEPLAVWSGIKCKDGNTARKCTVRLEGVLEHGRSITAHCELRNPHFDHVRAKAQHRLMITIAKPLILNCI</sequence>
<reference evidence="1 2" key="1">
    <citation type="journal article" date="2023" name="Sci. Data">
        <title>Genome assembly of the Korean intertidal mud-creeper Batillaria attramentaria.</title>
        <authorList>
            <person name="Patra A.K."/>
            <person name="Ho P.T."/>
            <person name="Jun S."/>
            <person name="Lee S.J."/>
            <person name="Kim Y."/>
            <person name="Won Y.J."/>
        </authorList>
    </citation>
    <scope>NUCLEOTIDE SEQUENCE [LARGE SCALE GENOMIC DNA]</scope>
    <source>
        <strain evidence="1">Wonlab-2016</strain>
    </source>
</reference>
<evidence type="ECO:0000313" key="1">
    <source>
        <dbReference type="EMBL" id="KAK7489140.1"/>
    </source>
</evidence>
<accession>A0ABD0KPZ2</accession>
<comment type="caution">
    <text evidence="1">The sequence shown here is derived from an EMBL/GenBank/DDBJ whole genome shotgun (WGS) entry which is preliminary data.</text>
</comment>
<protein>
    <submittedName>
        <fullName evidence="1">Uncharacterized protein</fullName>
    </submittedName>
</protein>
<proteinExistence type="predicted"/>
<feature type="non-terminal residue" evidence="1">
    <location>
        <position position="1"/>
    </location>
</feature>
<gene>
    <name evidence="1" type="ORF">BaRGS_00019654</name>
</gene>
<keyword evidence="2" id="KW-1185">Reference proteome</keyword>
<dbReference type="EMBL" id="JACVVK020000142">
    <property type="protein sequence ID" value="KAK7489140.1"/>
    <property type="molecule type" value="Genomic_DNA"/>
</dbReference>
<dbReference type="Proteomes" id="UP001519460">
    <property type="component" value="Unassembled WGS sequence"/>
</dbReference>